<dbReference type="STRING" id="229535.A0A0M8P6S4"/>
<dbReference type="EMBL" id="LHQQ01000028">
    <property type="protein sequence ID" value="KOS46526.1"/>
    <property type="molecule type" value="Genomic_DNA"/>
</dbReference>
<dbReference type="InterPro" id="IPR039535">
    <property type="entry name" value="ASST-like"/>
</dbReference>
<accession>A0A0M8P6S4</accession>
<dbReference type="AlphaFoldDB" id="A0A0M8P6S4"/>
<reference evidence="2 3" key="1">
    <citation type="submission" date="2015-08" db="EMBL/GenBank/DDBJ databases">
        <title>Genome sequencing of Penicillium nordicum.</title>
        <authorList>
            <person name="Nguyen H.D."/>
            <person name="Seifert K.A."/>
        </authorList>
    </citation>
    <scope>NUCLEOTIDE SEQUENCE [LARGE SCALE GENOMIC DNA]</scope>
    <source>
        <strain evidence="2 3">DAOMC 185683</strain>
    </source>
</reference>
<dbReference type="PANTHER" id="PTHR35340:SF5">
    <property type="entry name" value="ASST-DOMAIN-CONTAINING PROTEIN"/>
    <property type="match status" value="1"/>
</dbReference>
<evidence type="ECO:0000256" key="1">
    <source>
        <dbReference type="SAM" id="SignalP"/>
    </source>
</evidence>
<dbReference type="InterPro" id="IPR011048">
    <property type="entry name" value="Haem_d1_sf"/>
</dbReference>
<feature type="signal peptide" evidence="1">
    <location>
        <begin position="1"/>
        <end position="17"/>
    </location>
</feature>
<comment type="caution">
    <text evidence="2">The sequence shown here is derived from an EMBL/GenBank/DDBJ whole genome shotgun (WGS) entry which is preliminary data.</text>
</comment>
<proteinExistence type="predicted"/>
<keyword evidence="3" id="KW-1185">Reference proteome</keyword>
<gene>
    <name evidence="2" type="ORF">ACN38_g2557</name>
</gene>
<dbReference type="InterPro" id="IPR053143">
    <property type="entry name" value="Arylsulfate_ST"/>
</dbReference>
<dbReference type="SUPFAM" id="SSF51004">
    <property type="entry name" value="C-terminal (heme d1) domain of cytochrome cd1-nitrite reductase"/>
    <property type="match status" value="1"/>
</dbReference>
<dbReference type="PANTHER" id="PTHR35340">
    <property type="entry name" value="PQQ ENZYME REPEAT PROTEIN-RELATED"/>
    <property type="match status" value="1"/>
</dbReference>
<organism evidence="2 3">
    <name type="scientific">Penicillium nordicum</name>
    <dbReference type="NCBI Taxonomy" id="229535"/>
    <lineage>
        <taxon>Eukaryota</taxon>
        <taxon>Fungi</taxon>
        <taxon>Dikarya</taxon>
        <taxon>Ascomycota</taxon>
        <taxon>Pezizomycotina</taxon>
        <taxon>Eurotiomycetes</taxon>
        <taxon>Eurotiomycetidae</taxon>
        <taxon>Eurotiales</taxon>
        <taxon>Aspergillaceae</taxon>
        <taxon>Penicillium</taxon>
    </lineage>
</organism>
<dbReference type="OrthoDB" id="5427350at2759"/>
<dbReference type="Pfam" id="PF14269">
    <property type="entry name" value="Arylsulfotran_2"/>
    <property type="match status" value="1"/>
</dbReference>
<feature type="chain" id="PRO_5005819534" description="ASST-domain-containing protein" evidence="1">
    <location>
        <begin position="18"/>
        <end position="531"/>
    </location>
</feature>
<dbReference type="Proteomes" id="UP000037696">
    <property type="component" value="Unassembled WGS sequence"/>
</dbReference>
<keyword evidence="1" id="KW-0732">Signal</keyword>
<sequence>MFLKLVALLLVTCESLADIPPLYRSRPYDLGAFDRWPHQLYHSSNAIGPILNVHEESVQCYNESIYTVVPYWGKQVNIPGVMLLDTKGYLVWHSTGYVTADVQSFRGEDYIVSLSIDSIYYALINSRYEEVYQIRSGNGWQLDAHELTLSPSGTALLVINGVFAVDQTAFETPPEVDFILDAGFQEIEVQTGEVLFEWRASDHYTFEEYYHFQPGDGKSENTAPDLFHVNSIEKDDLGNYLISCRMMSSIVYVDGRTGAVIWKLGGKGNMFKDLSGGAIDFNGQHHARFHENGRIVSIFDNGNCPGRPVTGPTRGLTVLLDTEKMTVQLQHEYISPNSVLTDNSGSMQILDSGNVVLGFGPNANWAEYASNGSLLCNVHMGPETFFNSGEIRSYRISKSAWVGHPQTMPEISVDDGRVYVSWNGATEVAMWSLNGIDIEGVGGESVILGRFPKDGFETEIPVPTSPTGRYFFVSALNRAGQVLGSTSMDPQLNPEISSRPLTRCLIRRLSSLLVRHRSFYNIQLLHSWITD</sequence>
<protein>
    <recommendedName>
        <fullName evidence="4">ASST-domain-containing protein</fullName>
    </recommendedName>
</protein>
<name>A0A0M8P6S4_9EURO</name>
<evidence type="ECO:0000313" key="3">
    <source>
        <dbReference type="Proteomes" id="UP000037696"/>
    </source>
</evidence>
<evidence type="ECO:0000313" key="2">
    <source>
        <dbReference type="EMBL" id="KOS46526.1"/>
    </source>
</evidence>
<evidence type="ECO:0008006" key="4">
    <source>
        <dbReference type="Google" id="ProtNLM"/>
    </source>
</evidence>